<keyword evidence="6" id="KW-1185">Reference proteome</keyword>
<keyword evidence="3" id="KW-0812">Transmembrane</keyword>
<dbReference type="EMBL" id="CAMXCT010006622">
    <property type="protein sequence ID" value="CAI4017160.1"/>
    <property type="molecule type" value="Genomic_DNA"/>
</dbReference>
<reference evidence="4" key="1">
    <citation type="submission" date="2022-10" db="EMBL/GenBank/DDBJ databases">
        <authorList>
            <person name="Chen Y."/>
            <person name="Dougan E. K."/>
            <person name="Chan C."/>
            <person name="Rhodes N."/>
            <person name="Thang M."/>
        </authorList>
    </citation>
    <scope>NUCLEOTIDE SEQUENCE</scope>
</reference>
<feature type="compositionally biased region" description="Polar residues" evidence="2">
    <location>
        <begin position="56"/>
        <end position="67"/>
    </location>
</feature>
<dbReference type="AlphaFoldDB" id="A0A9P1DWZ0"/>
<feature type="transmembrane region" description="Helical" evidence="3">
    <location>
        <begin position="140"/>
        <end position="161"/>
    </location>
</feature>
<evidence type="ECO:0000313" key="4">
    <source>
        <dbReference type="EMBL" id="CAI4017160.1"/>
    </source>
</evidence>
<feature type="transmembrane region" description="Helical" evidence="3">
    <location>
        <begin position="233"/>
        <end position="251"/>
    </location>
</feature>
<dbReference type="Gene3D" id="1.10.472.10">
    <property type="entry name" value="Cyclin-like"/>
    <property type="match status" value="2"/>
</dbReference>
<accession>A0A9P1DWZ0</accession>
<dbReference type="InterPro" id="IPR048258">
    <property type="entry name" value="Cyclins_cyclin-box"/>
</dbReference>
<gene>
    <name evidence="4" type="ORF">C1SCF055_LOCUS41829</name>
</gene>
<evidence type="ECO:0000313" key="6">
    <source>
        <dbReference type="Proteomes" id="UP001152797"/>
    </source>
</evidence>
<evidence type="ECO:0000256" key="3">
    <source>
        <dbReference type="SAM" id="Phobius"/>
    </source>
</evidence>
<keyword evidence="3" id="KW-1133">Transmembrane helix</keyword>
<protein>
    <submittedName>
        <fullName evidence="5">Bifunctional protein RIB2</fullName>
    </submittedName>
</protein>
<evidence type="ECO:0000313" key="5">
    <source>
        <dbReference type="EMBL" id="CAL4804472.1"/>
    </source>
</evidence>
<organism evidence="4">
    <name type="scientific">Cladocopium goreaui</name>
    <dbReference type="NCBI Taxonomy" id="2562237"/>
    <lineage>
        <taxon>Eukaryota</taxon>
        <taxon>Sar</taxon>
        <taxon>Alveolata</taxon>
        <taxon>Dinophyceae</taxon>
        <taxon>Suessiales</taxon>
        <taxon>Symbiodiniaceae</taxon>
        <taxon>Cladocopium</taxon>
    </lineage>
</organism>
<proteinExistence type="predicted"/>
<name>A0A9P1DWZ0_9DINO</name>
<dbReference type="OrthoDB" id="411873at2759"/>
<dbReference type="InterPro" id="IPR036915">
    <property type="entry name" value="Cyclin-like_sf"/>
</dbReference>
<keyword evidence="1" id="KW-0195">Cyclin</keyword>
<dbReference type="PROSITE" id="PS00292">
    <property type="entry name" value="CYCLINS"/>
    <property type="match status" value="1"/>
</dbReference>
<evidence type="ECO:0000256" key="1">
    <source>
        <dbReference type="ARBA" id="ARBA00023127"/>
    </source>
</evidence>
<dbReference type="SUPFAM" id="SSF47954">
    <property type="entry name" value="Cyclin-like"/>
    <property type="match status" value="1"/>
</dbReference>
<dbReference type="EMBL" id="CAMXCT030006622">
    <property type="protein sequence ID" value="CAL4804472.1"/>
    <property type="molecule type" value="Genomic_DNA"/>
</dbReference>
<dbReference type="EMBL" id="CAMXCT020006622">
    <property type="protein sequence ID" value="CAL1170535.1"/>
    <property type="molecule type" value="Genomic_DNA"/>
</dbReference>
<dbReference type="Proteomes" id="UP001152797">
    <property type="component" value="Unassembled WGS sequence"/>
</dbReference>
<sequence>MQAELQRLQLLTNDIPTMKMDLELLRADLEALQSGLPPLDVEPLVRQVVAQELRRPTSSNPAPLQSQEDSDDSGEAAFLGPPNAEPLQHIVHREAEATGEAVRLLGLETVSFQKSIWDAAVIVMLHAGGGARKVVGNFNVVLSFCLLLVNIGIQCGLVLAVNSMADQDPLHSLWIGVLRSQRLEDQAYERFDRKDLITRTQKLCGAKIHNEMQTTTEWLKEYLNEGQIFGKLPGQYICLLAMFVWIIDIGIDLRRTLHDLALVVLSLPQTKSTRYDLRDGKYIITGVSFLQKVFALMVVILPRTLIAVFLMWFGLIYLAGTLNVDDLIVNVMALHFVTQVDEFLFEALVPRRMANMVNSMAIQVYVSQHHTLLPSELLRGRVGVSGCLPPESRRGLSLSIQSFYALFRVFYILAILLASWYYFLQPVQASAQNAYEALCGHDTTFTYMLHPVTGTPLFAHVDLLEPGRRDREELRCFYAAQYEMVKIRAGFQSDLMPENSTLNAMIAGFHPACHFEASSIGARACPEESLSYFERAKLLGEEGFYRNPQECRDQDVFFQVLRGVCSHPKFTQQSAGELDFFRETFSCSDLRGLCHFSPSHAISLPWFWQLQKTCPMTCGMCAAAAPRSFSHRASSLKAQPWLCCPGSVLIRGPMPQVMNDITNLCGGVESHCEKQKVTHTGLGGKENQEPPSLTGKGAFCPVKATKPREAQIWDMIYNVTHDLVRCWAMNRGDGAGEVTPWMHNSVAKFGNFGPRVQQALLHGPPDLPPPPPPPVGIWAVEMHFPSENWTDDGPNKEIKDLTSDTLLLGPCHEQMEQLRPNAEDIDECLTPEERQNSLLWISQVCTLHNLDDCVFQECVMLFDRYVAASQDRTLLDDDQCKYVAIFNIARKVAGAAAGNNYCPGSLAKRLGPEKFSQILAAELHILKVLDYQTVGHSALDFLESLVFSLERHGRQELRNAESPLKCVAKFLLQLALGNATLLHRYPYAILAAGAVYVALWCTQASPERFLVLMQDVVAAMTPTDLLDDEIGGELGIYGGDEHWM</sequence>
<comment type="caution">
    <text evidence="4">The sequence shown here is derived from an EMBL/GenBank/DDBJ whole genome shotgun (WGS) entry which is preliminary data.</text>
</comment>
<feature type="region of interest" description="Disordered" evidence="2">
    <location>
        <begin position="53"/>
        <end position="79"/>
    </location>
</feature>
<evidence type="ECO:0000256" key="2">
    <source>
        <dbReference type="SAM" id="MobiDB-lite"/>
    </source>
</evidence>
<keyword evidence="3" id="KW-0472">Membrane</keyword>
<reference evidence="5 6" key="2">
    <citation type="submission" date="2024-05" db="EMBL/GenBank/DDBJ databases">
        <authorList>
            <person name="Chen Y."/>
            <person name="Shah S."/>
            <person name="Dougan E. K."/>
            <person name="Thang M."/>
            <person name="Chan C."/>
        </authorList>
    </citation>
    <scope>NUCLEOTIDE SEQUENCE [LARGE SCALE GENOMIC DNA]</scope>
</reference>
<feature type="transmembrane region" description="Helical" evidence="3">
    <location>
        <begin position="403"/>
        <end position="423"/>
    </location>
</feature>